<dbReference type="GO" id="GO:0005737">
    <property type="term" value="C:cytoplasm"/>
    <property type="evidence" value="ECO:0007669"/>
    <property type="project" value="UniProtKB-SubCell"/>
</dbReference>
<comment type="subcellular location">
    <subcellularLocation>
        <location evidence="1">Cytoplasm</location>
    </subcellularLocation>
</comment>
<dbReference type="SUPFAM" id="SSF46785">
    <property type="entry name" value="Winged helix' DNA-binding domain"/>
    <property type="match status" value="1"/>
</dbReference>
<reference evidence="4 5" key="1">
    <citation type="submission" date="2020-07" db="EMBL/GenBank/DDBJ databases">
        <title>Sequencing the genomes of 1000 actinobacteria strains.</title>
        <authorList>
            <person name="Klenk H.-P."/>
        </authorList>
    </citation>
    <scope>NUCLEOTIDE SEQUENCE [LARGE SCALE GENOMIC DNA]</scope>
    <source>
        <strain evidence="4 5">DSM 23141</strain>
    </source>
</reference>
<sequence length="186" mass="19408">MDAATPDETTATAVTSSSSASAASTSSQSSPAGATGAANVAPAEFDDPLTLDRQLCFALVAAARSVVAVYGPALEPLGLTHPQYLVMLALWERSPRTLRDLASTLRLESATLSPLVKRLEQAGLVERRRDPADERALAVSLTDAGVALRRKAEKVPGRVVESLGMSVEQLTGVRDALTGLLAGIDR</sequence>
<evidence type="ECO:0000259" key="3">
    <source>
        <dbReference type="PROSITE" id="PS50995"/>
    </source>
</evidence>
<feature type="region of interest" description="Disordered" evidence="2">
    <location>
        <begin position="1"/>
        <end position="38"/>
    </location>
</feature>
<evidence type="ECO:0000256" key="2">
    <source>
        <dbReference type="SAM" id="MobiDB-lite"/>
    </source>
</evidence>
<keyword evidence="5" id="KW-1185">Reference proteome</keyword>
<dbReference type="InterPro" id="IPR036388">
    <property type="entry name" value="WH-like_DNA-bd_sf"/>
</dbReference>
<dbReference type="PRINTS" id="PR00598">
    <property type="entry name" value="HTHMARR"/>
</dbReference>
<dbReference type="CDD" id="cd00090">
    <property type="entry name" value="HTH_ARSR"/>
    <property type="match status" value="1"/>
</dbReference>
<dbReference type="AlphaFoldDB" id="A0A852Y9D4"/>
<dbReference type="InterPro" id="IPR036390">
    <property type="entry name" value="WH_DNA-bd_sf"/>
</dbReference>
<accession>A0A852Y9D4</accession>
<dbReference type="GO" id="GO:0006950">
    <property type="term" value="P:response to stress"/>
    <property type="evidence" value="ECO:0007669"/>
    <property type="project" value="TreeGrafter"/>
</dbReference>
<name>A0A852Y9D4_9MICO</name>
<proteinExistence type="predicted"/>
<evidence type="ECO:0000313" key="4">
    <source>
        <dbReference type="EMBL" id="NYG97904.1"/>
    </source>
</evidence>
<dbReference type="InterPro" id="IPR039422">
    <property type="entry name" value="MarR/SlyA-like"/>
</dbReference>
<organism evidence="4 5">
    <name type="scientific">Schumannella luteola</name>
    <dbReference type="NCBI Taxonomy" id="472059"/>
    <lineage>
        <taxon>Bacteria</taxon>
        <taxon>Bacillati</taxon>
        <taxon>Actinomycetota</taxon>
        <taxon>Actinomycetes</taxon>
        <taxon>Micrococcales</taxon>
        <taxon>Microbacteriaceae</taxon>
        <taxon>Schumannella</taxon>
    </lineage>
</organism>
<protein>
    <submittedName>
        <fullName evidence="4">DNA-binding MarR family transcriptional regulator</fullName>
    </submittedName>
</protein>
<gene>
    <name evidence="4" type="ORF">BJ979_000530</name>
</gene>
<keyword evidence="4" id="KW-0238">DNA-binding</keyword>
<evidence type="ECO:0000256" key="1">
    <source>
        <dbReference type="ARBA" id="ARBA00004496"/>
    </source>
</evidence>
<dbReference type="EMBL" id="JACBZY010000001">
    <property type="protein sequence ID" value="NYG97904.1"/>
    <property type="molecule type" value="Genomic_DNA"/>
</dbReference>
<dbReference type="GO" id="GO:0003677">
    <property type="term" value="F:DNA binding"/>
    <property type="evidence" value="ECO:0007669"/>
    <property type="project" value="UniProtKB-KW"/>
</dbReference>
<evidence type="ECO:0000313" key="5">
    <source>
        <dbReference type="Proteomes" id="UP000553888"/>
    </source>
</evidence>
<dbReference type="Pfam" id="PF01047">
    <property type="entry name" value="MarR"/>
    <property type="match status" value="1"/>
</dbReference>
<comment type="caution">
    <text evidence="4">The sequence shown here is derived from an EMBL/GenBank/DDBJ whole genome shotgun (WGS) entry which is preliminary data.</text>
</comment>
<dbReference type="PROSITE" id="PS50995">
    <property type="entry name" value="HTH_MARR_2"/>
    <property type="match status" value="1"/>
</dbReference>
<dbReference type="PANTHER" id="PTHR33164:SF5">
    <property type="entry name" value="ORGANIC HYDROPEROXIDE RESISTANCE TRANSCRIPTIONAL REGULATOR"/>
    <property type="match status" value="1"/>
</dbReference>
<dbReference type="InterPro" id="IPR000835">
    <property type="entry name" value="HTH_MarR-typ"/>
</dbReference>
<dbReference type="PANTHER" id="PTHR33164">
    <property type="entry name" value="TRANSCRIPTIONAL REGULATOR, MARR FAMILY"/>
    <property type="match status" value="1"/>
</dbReference>
<dbReference type="Gene3D" id="1.10.10.10">
    <property type="entry name" value="Winged helix-like DNA-binding domain superfamily/Winged helix DNA-binding domain"/>
    <property type="match status" value="1"/>
</dbReference>
<dbReference type="GO" id="GO:0003700">
    <property type="term" value="F:DNA-binding transcription factor activity"/>
    <property type="evidence" value="ECO:0007669"/>
    <property type="project" value="InterPro"/>
</dbReference>
<dbReference type="SMART" id="SM00347">
    <property type="entry name" value="HTH_MARR"/>
    <property type="match status" value="1"/>
</dbReference>
<dbReference type="Proteomes" id="UP000553888">
    <property type="component" value="Unassembled WGS sequence"/>
</dbReference>
<dbReference type="InterPro" id="IPR011991">
    <property type="entry name" value="ArsR-like_HTH"/>
</dbReference>
<feature type="domain" description="HTH marR-type" evidence="3">
    <location>
        <begin position="52"/>
        <end position="182"/>
    </location>
</feature>